<dbReference type="Gene3D" id="1.10.390.10">
    <property type="entry name" value="Neutral Protease Domain 2"/>
    <property type="match status" value="1"/>
</dbReference>
<sequence>MRPKPARSLTTALRTRSTRLLAIGVAVASAGVISAGPTAPAGHHPTPGAPGVGDPYFPHLGNGGFSVAHYDLDIGYAPDSGRLDGRTTVRARATQDLSRFDLDLQQLTVSSVQVDGHRAAFTRQGDELVITPRHFIPKGRSFTTTVIYGGIPQPLSGPIVFGSKYGWMKTKTGVFVACEPNAASTWFPASDHPSEKATFDITVTAPKGLTAVSNGRLVSTRNRGGSTVTHWRESRPMATYLATATIGRMDVRTGRTPGGIPVYTAIDPTLPNPRKVDVFGLTSEITDYWSKVFGPYPFEETGAIVDGMPDAGFSLETQSKPIYSAVRSETTIAHELAHQWFGDSVSVRQWKDIWLNEGFATYAQWLWDEHKGRRTAHDAFRSAYDSIKPEDPFWKIDVADPQRDTMFADAVYERGAMALQALRERIGDRDFFRLLPQWTARHRYGNASVGEFIALAEKVSGQRLGDLFHTWLSQRGKPALG</sequence>
<dbReference type="PANTHER" id="PTHR11533">
    <property type="entry name" value="PROTEASE M1 ZINC METALLOPROTEASE"/>
    <property type="match status" value="1"/>
</dbReference>
<comment type="cofactor">
    <cofactor evidence="2">
        <name>Zn(2+)</name>
        <dbReference type="ChEBI" id="CHEBI:29105"/>
    </cofactor>
</comment>
<evidence type="ECO:0000313" key="17">
    <source>
        <dbReference type="Proteomes" id="UP001552594"/>
    </source>
</evidence>
<keyword evidence="16" id="KW-0031">Aminopeptidase</keyword>
<keyword evidence="6" id="KW-0645">Protease</keyword>
<dbReference type="CDD" id="cd09603">
    <property type="entry name" value="M1_APN_like"/>
    <property type="match status" value="1"/>
</dbReference>
<evidence type="ECO:0000313" key="16">
    <source>
        <dbReference type="EMBL" id="MEV5509475.1"/>
    </source>
</evidence>
<dbReference type="InterPro" id="IPR050344">
    <property type="entry name" value="Peptidase_M1_aminopeptidases"/>
</dbReference>
<dbReference type="InterPro" id="IPR042097">
    <property type="entry name" value="Aminopeptidase_N-like_N_sf"/>
</dbReference>
<evidence type="ECO:0000259" key="15">
    <source>
        <dbReference type="Pfam" id="PF17900"/>
    </source>
</evidence>
<evidence type="ECO:0000256" key="7">
    <source>
        <dbReference type="ARBA" id="ARBA00022723"/>
    </source>
</evidence>
<organism evidence="16 17">
    <name type="scientific">Streptomyces orinoci</name>
    <name type="common">Streptoverticillium orinoci</name>
    <dbReference type="NCBI Taxonomy" id="67339"/>
    <lineage>
        <taxon>Bacteria</taxon>
        <taxon>Bacillati</taxon>
        <taxon>Actinomycetota</taxon>
        <taxon>Actinomycetes</taxon>
        <taxon>Kitasatosporales</taxon>
        <taxon>Streptomycetaceae</taxon>
        <taxon>Streptomyces</taxon>
    </lineage>
</organism>
<dbReference type="SUPFAM" id="SSF63737">
    <property type="entry name" value="Leukotriene A4 hydrolase N-terminal domain"/>
    <property type="match status" value="1"/>
</dbReference>
<feature type="signal peptide" evidence="13">
    <location>
        <begin position="1"/>
        <end position="35"/>
    </location>
</feature>
<dbReference type="InterPro" id="IPR014782">
    <property type="entry name" value="Peptidase_M1_dom"/>
</dbReference>
<dbReference type="SUPFAM" id="SSF55486">
    <property type="entry name" value="Metalloproteases ('zincins'), catalytic domain"/>
    <property type="match status" value="1"/>
</dbReference>
<proteinExistence type="inferred from homology"/>
<keyword evidence="17" id="KW-1185">Reference proteome</keyword>
<comment type="caution">
    <text evidence="16">The sequence shown here is derived from an EMBL/GenBank/DDBJ whole genome shotgun (WGS) entry which is preliminary data.</text>
</comment>
<keyword evidence="10" id="KW-0482">Metalloprotease</keyword>
<evidence type="ECO:0000256" key="3">
    <source>
        <dbReference type="ARBA" id="ARBA00010136"/>
    </source>
</evidence>
<dbReference type="RefSeq" id="WP_241561452.1">
    <property type="nucleotide sequence ID" value="NZ_JBFAUK010000021.1"/>
</dbReference>
<evidence type="ECO:0000256" key="11">
    <source>
        <dbReference type="ARBA" id="ARBA00029811"/>
    </source>
</evidence>
<dbReference type="PANTHER" id="PTHR11533:SF297">
    <property type="entry name" value="AMINOPEPTIDASE N"/>
    <property type="match status" value="1"/>
</dbReference>
<keyword evidence="8 16" id="KW-0378">Hydrolase</keyword>
<keyword evidence="13" id="KW-0732">Signal</keyword>
<evidence type="ECO:0000256" key="5">
    <source>
        <dbReference type="ARBA" id="ARBA00015611"/>
    </source>
</evidence>
<evidence type="ECO:0000256" key="8">
    <source>
        <dbReference type="ARBA" id="ARBA00022801"/>
    </source>
</evidence>
<comment type="catalytic activity">
    <reaction evidence="1">
        <text>Release of an N-terminal amino acid, Xaa-|-Yaa- from a peptide, amide or arylamide. Xaa is preferably Ala, but may be most amino acids including Pro (slow action). When a terminal hydrophobic residue is followed by a prolyl residue, the two may be released as an intact Xaa-Pro dipeptide.</text>
        <dbReference type="EC" id="3.4.11.2"/>
    </reaction>
</comment>
<evidence type="ECO:0000256" key="10">
    <source>
        <dbReference type="ARBA" id="ARBA00023049"/>
    </source>
</evidence>
<feature type="domain" description="Peptidase M1 membrane alanine aminopeptidase" evidence="14">
    <location>
        <begin position="324"/>
        <end position="471"/>
    </location>
</feature>
<dbReference type="EC" id="3.4.11.2" evidence="4"/>
<evidence type="ECO:0000256" key="13">
    <source>
        <dbReference type="SAM" id="SignalP"/>
    </source>
</evidence>
<keyword evidence="9" id="KW-0862">Zinc</keyword>
<dbReference type="Pfam" id="PF01433">
    <property type="entry name" value="Peptidase_M1"/>
    <property type="match status" value="1"/>
</dbReference>
<evidence type="ECO:0000256" key="6">
    <source>
        <dbReference type="ARBA" id="ARBA00022670"/>
    </source>
</evidence>
<dbReference type="EMBL" id="JBFAUK010000021">
    <property type="protein sequence ID" value="MEV5509475.1"/>
    <property type="molecule type" value="Genomic_DNA"/>
</dbReference>
<comment type="similarity">
    <text evidence="3">Belongs to the peptidase M1 family.</text>
</comment>
<dbReference type="InterPro" id="IPR045357">
    <property type="entry name" value="Aminopeptidase_N-like_N"/>
</dbReference>
<protein>
    <recommendedName>
        <fullName evidence="5">Aminopeptidase N</fullName>
        <ecNumber evidence="4">3.4.11.2</ecNumber>
    </recommendedName>
    <alternativeName>
        <fullName evidence="11">Alanine aminopeptidase</fullName>
    </alternativeName>
    <alternativeName>
        <fullName evidence="12">Lysyl aminopeptidase</fullName>
    </alternativeName>
</protein>
<feature type="chain" id="PRO_5046829359" description="Aminopeptidase N" evidence="13">
    <location>
        <begin position="36"/>
        <end position="481"/>
    </location>
</feature>
<dbReference type="Pfam" id="PF17900">
    <property type="entry name" value="Peptidase_M1_N"/>
    <property type="match status" value="1"/>
</dbReference>
<dbReference type="InterPro" id="IPR001930">
    <property type="entry name" value="Peptidase_M1"/>
</dbReference>
<reference evidence="16 17" key="1">
    <citation type="submission" date="2024-06" db="EMBL/GenBank/DDBJ databases">
        <title>The Natural Products Discovery Center: Release of the First 8490 Sequenced Strains for Exploring Actinobacteria Biosynthetic Diversity.</title>
        <authorList>
            <person name="Kalkreuter E."/>
            <person name="Kautsar S.A."/>
            <person name="Yang D."/>
            <person name="Bader C.D."/>
            <person name="Teijaro C.N."/>
            <person name="Fluegel L."/>
            <person name="Davis C.M."/>
            <person name="Simpson J.R."/>
            <person name="Lauterbach L."/>
            <person name="Steele A.D."/>
            <person name="Gui C."/>
            <person name="Meng S."/>
            <person name="Li G."/>
            <person name="Viehrig K."/>
            <person name="Ye F."/>
            <person name="Su P."/>
            <person name="Kiefer A.F."/>
            <person name="Nichols A."/>
            <person name="Cepeda A.J."/>
            <person name="Yan W."/>
            <person name="Fan B."/>
            <person name="Jiang Y."/>
            <person name="Adhikari A."/>
            <person name="Zheng C.-J."/>
            <person name="Schuster L."/>
            <person name="Cowan T.M."/>
            <person name="Smanski M.J."/>
            <person name="Chevrette M.G."/>
            <person name="De Carvalho L.P.S."/>
            <person name="Shen B."/>
        </authorList>
    </citation>
    <scope>NUCLEOTIDE SEQUENCE [LARGE SCALE GENOMIC DNA]</scope>
    <source>
        <strain evidence="16 17">NPDC052347</strain>
    </source>
</reference>
<keyword evidence="7" id="KW-0479">Metal-binding</keyword>
<evidence type="ECO:0000259" key="14">
    <source>
        <dbReference type="Pfam" id="PF01433"/>
    </source>
</evidence>
<dbReference type="Proteomes" id="UP001552594">
    <property type="component" value="Unassembled WGS sequence"/>
</dbReference>
<gene>
    <name evidence="16" type="ORF">AB0L16_24080</name>
</gene>
<accession>A0ABV3K368</accession>
<dbReference type="InterPro" id="IPR027268">
    <property type="entry name" value="Peptidase_M4/M1_CTD_sf"/>
</dbReference>
<name>A0ABV3K368_STRON</name>
<evidence type="ECO:0000256" key="1">
    <source>
        <dbReference type="ARBA" id="ARBA00000098"/>
    </source>
</evidence>
<dbReference type="GO" id="GO:0004177">
    <property type="term" value="F:aminopeptidase activity"/>
    <property type="evidence" value="ECO:0007669"/>
    <property type="project" value="UniProtKB-KW"/>
</dbReference>
<dbReference type="Gene3D" id="2.60.40.1730">
    <property type="entry name" value="tricorn interacting facor f3 domain"/>
    <property type="match status" value="1"/>
</dbReference>
<evidence type="ECO:0000256" key="12">
    <source>
        <dbReference type="ARBA" id="ARBA00031533"/>
    </source>
</evidence>
<feature type="domain" description="Aminopeptidase N-like N-terminal" evidence="15">
    <location>
        <begin position="68"/>
        <end position="241"/>
    </location>
</feature>
<evidence type="ECO:0000256" key="2">
    <source>
        <dbReference type="ARBA" id="ARBA00001947"/>
    </source>
</evidence>
<evidence type="ECO:0000256" key="9">
    <source>
        <dbReference type="ARBA" id="ARBA00022833"/>
    </source>
</evidence>
<dbReference type="PRINTS" id="PR00756">
    <property type="entry name" value="ALADIPTASE"/>
</dbReference>
<evidence type="ECO:0000256" key="4">
    <source>
        <dbReference type="ARBA" id="ARBA00012564"/>
    </source>
</evidence>